<dbReference type="SUPFAM" id="SSF51161">
    <property type="entry name" value="Trimeric LpxA-like enzymes"/>
    <property type="match status" value="1"/>
</dbReference>
<proteinExistence type="predicted"/>
<evidence type="ECO:0008006" key="4">
    <source>
        <dbReference type="Google" id="ProtNLM"/>
    </source>
</evidence>
<evidence type="ECO:0000256" key="1">
    <source>
        <dbReference type="SAM" id="MobiDB-lite"/>
    </source>
</evidence>
<sequence length="248" mass="27734">MKGRVIIDNDNIHFGMIRMGFNIVSLYRKDGIMWEQHGGTCVFKGRCVIGNSSAISIGPNGNLTIGDLFSASAALKIVSYNQIEFKDNARIGWENMFLDTNFHSLINDETGERKVASAPIIIGRNNWFGLKCITFKGTETAEYCTIGGGTVLSGLFTEPKSVILGAPAKVKCIGFYRDTSNDDVVYAKRRRIWKKERKKKTDTKPEPTKAMNKAVALCKKKLSEAKSKSHQKERAKRVMLNRSRNCSQ</sequence>
<dbReference type="EMBL" id="AP028055">
    <property type="protein sequence ID" value="BEG97849.1"/>
    <property type="molecule type" value="Genomic_DNA"/>
</dbReference>
<feature type="region of interest" description="Disordered" evidence="1">
    <location>
        <begin position="223"/>
        <end position="248"/>
    </location>
</feature>
<dbReference type="Gene3D" id="2.160.10.10">
    <property type="entry name" value="Hexapeptide repeat proteins"/>
    <property type="match status" value="1"/>
</dbReference>
<dbReference type="InterPro" id="IPR011004">
    <property type="entry name" value="Trimer_LpxA-like_sf"/>
</dbReference>
<reference evidence="2 3" key="1">
    <citation type="submission" date="2023-04" db="EMBL/GenBank/DDBJ databases">
        <title>Draft genome sequence of acteroides sedimenti strain YN3PY1.</title>
        <authorList>
            <person name="Yoshida N."/>
        </authorList>
    </citation>
    <scope>NUCLEOTIDE SEQUENCE [LARGE SCALE GENOMIC DNA]</scope>
    <source>
        <strain evidence="2 3">YN3PY1</strain>
    </source>
</reference>
<accession>A0ABN6Z199</accession>
<gene>
    <name evidence="2" type="ORF">BSYN_01140</name>
</gene>
<keyword evidence="3" id="KW-1185">Reference proteome</keyword>
<dbReference type="RefSeq" id="WP_353332273.1">
    <property type="nucleotide sequence ID" value="NZ_AP028055.1"/>
</dbReference>
<protein>
    <recommendedName>
        <fullName evidence="4">Acyltransferase</fullName>
    </recommendedName>
</protein>
<dbReference type="Proteomes" id="UP001496674">
    <property type="component" value="Chromosome"/>
</dbReference>
<evidence type="ECO:0000313" key="3">
    <source>
        <dbReference type="Proteomes" id="UP001496674"/>
    </source>
</evidence>
<organism evidence="2 3">
    <name type="scientific">Bacteroides sedimenti</name>
    <dbReference type="NCBI Taxonomy" id="2136147"/>
    <lineage>
        <taxon>Bacteria</taxon>
        <taxon>Pseudomonadati</taxon>
        <taxon>Bacteroidota</taxon>
        <taxon>Bacteroidia</taxon>
        <taxon>Bacteroidales</taxon>
        <taxon>Bacteroidaceae</taxon>
        <taxon>Bacteroides</taxon>
    </lineage>
</organism>
<feature type="compositionally biased region" description="Basic and acidic residues" evidence="1">
    <location>
        <begin position="223"/>
        <end position="232"/>
    </location>
</feature>
<evidence type="ECO:0000313" key="2">
    <source>
        <dbReference type="EMBL" id="BEG97849.1"/>
    </source>
</evidence>
<name>A0ABN6Z199_9BACE</name>